<keyword evidence="2 3" id="KW-0238">DNA-binding</keyword>
<evidence type="ECO:0000313" key="6">
    <source>
        <dbReference type="Proteomes" id="UP001234495"/>
    </source>
</evidence>
<dbReference type="InterPro" id="IPR049488">
    <property type="entry name" value="TM_1030-like_C"/>
</dbReference>
<protein>
    <submittedName>
        <fullName evidence="5">AcrR family transcriptional regulator</fullName>
    </submittedName>
</protein>
<gene>
    <name evidence="5" type="ORF">J2S19_001442</name>
</gene>
<feature type="domain" description="HTH tetR-type" evidence="4">
    <location>
        <begin position="11"/>
        <end position="71"/>
    </location>
</feature>
<comment type="caution">
    <text evidence="5">The sequence shown here is derived from an EMBL/GenBank/DDBJ whole genome shotgun (WGS) entry which is preliminary data.</text>
</comment>
<evidence type="ECO:0000256" key="3">
    <source>
        <dbReference type="PROSITE-ProRule" id="PRU00335"/>
    </source>
</evidence>
<accession>A0ABT9ZDU8</accession>
<name>A0ABT9ZDU8_9BACI</name>
<dbReference type="EMBL" id="JAUSUD010000004">
    <property type="protein sequence ID" value="MDQ0230190.1"/>
    <property type="molecule type" value="Genomic_DNA"/>
</dbReference>
<dbReference type="Pfam" id="PF21256">
    <property type="entry name" value="TetR_C_5-like"/>
    <property type="match status" value="1"/>
</dbReference>
<evidence type="ECO:0000256" key="1">
    <source>
        <dbReference type="ARBA" id="ARBA00022491"/>
    </source>
</evidence>
<dbReference type="InterPro" id="IPR001647">
    <property type="entry name" value="HTH_TetR"/>
</dbReference>
<dbReference type="SUPFAM" id="SSF48498">
    <property type="entry name" value="Tetracyclin repressor-like, C-terminal domain"/>
    <property type="match status" value="1"/>
</dbReference>
<dbReference type="RefSeq" id="WP_307339107.1">
    <property type="nucleotide sequence ID" value="NZ_JAUSUD010000004.1"/>
</dbReference>
<dbReference type="Proteomes" id="UP001234495">
    <property type="component" value="Unassembled WGS sequence"/>
</dbReference>
<proteinExistence type="predicted"/>
<keyword evidence="1" id="KW-0678">Repressor</keyword>
<reference evidence="5 6" key="1">
    <citation type="submission" date="2023-07" db="EMBL/GenBank/DDBJ databases">
        <title>Genomic Encyclopedia of Type Strains, Phase IV (KMG-IV): sequencing the most valuable type-strain genomes for metagenomic binning, comparative biology and taxonomic classification.</title>
        <authorList>
            <person name="Goeker M."/>
        </authorList>
    </citation>
    <scope>NUCLEOTIDE SEQUENCE [LARGE SCALE GENOMIC DNA]</scope>
    <source>
        <strain evidence="5 6">DSM 29005</strain>
    </source>
</reference>
<evidence type="ECO:0000256" key="2">
    <source>
        <dbReference type="ARBA" id="ARBA00023125"/>
    </source>
</evidence>
<dbReference type="PROSITE" id="PS50977">
    <property type="entry name" value="HTH_TETR_2"/>
    <property type="match status" value="1"/>
</dbReference>
<sequence length="199" mass="23014">MPKQTFFKLTEEKQKKLIDAAIKEFSNASFDEVKISNIIKQANIPRSSFYDYFDDKEDLFLHLLEIVKETKQTYMSFYVEKQSSSFFDKIRTLLIAGASFAAEHPEYEKFANKLYENKKLMKELLGETKQDILAIYKELIKTGIESGELKQNLDPSLIAQCIYHLTANLFVDDFTKDSKGTIHQKVDKLLSFIKNGIAN</sequence>
<dbReference type="PANTHER" id="PTHR43479:SF11">
    <property type="entry name" value="ACREF_ENVCD OPERON REPRESSOR-RELATED"/>
    <property type="match status" value="1"/>
</dbReference>
<keyword evidence="6" id="KW-1185">Reference proteome</keyword>
<dbReference type="SUPFAM" id="SSF46689">
    <property type="entry name" value="Homeodomain-like"/>
    <property type="match status" value="1"/>
</dbReference>
<organism evidence="5 6">
    <name type="scientific">Metabacillus malikii</name>
    <dbReference type="NCBI Taxonomy" id="1504265"/>
    <lineage>
        <taxon>Bacteria</taxon>
        <taxon>Bacillati</taxon>
        <taxon>Bacillota</taxon>
        <taxon>Bacilli</taxon>
        <taxon>Bacillales</taxon>
        <taxon>Bacillaceae</taxon>
        <taxon>Metabacillus</taxon>
    </lineage>
</organism>
<dbReference type="InterPro" id="IPR009057">
    <property type="entry name" value="Homeodomain-like_sf"/>
</dbReference>
<dbReference type="Gene3D" id="1.10.357.10">
    <property type="entry name" value="Tetracycline Repressor, domain 2"/>
    <property type="match status" value="1"/>
</dbReference>
<feature type="DNA-binding region" description="H-T-H motif" evidence="3">
    <location>
        <begin position="34"/>
        <end position="53"/>
    </location>
</feature>
<evidence type="ECO:0000259" key="4">
    <source>
        <dbReference type="PROSITE" id="PS50977"/>
    </source>
</evidence>
<dbReference type="InterPro" id="IPR050624">
    <property type="entry name" value="HTH-type_Tx_Regulator"/>
</dbReference>
<dbReference type="PANTHER" id="PTHR43479">
    <property type="entry name" value="ACREF/ENVCD OPERON REPRESSOR-RELATED"/>
    <property type="match status" value="1"/>
</dbReference>
<evidence type="ECO:0000313" key="5">
    <source>
        <dbReference type="EMBL" id="MDQ0230190.1"/>
    </source>
</evidence>
<dbReference type="InterPro" id="IPR036271">
    <property type="entry name" value="Tet_transcr_reg_TetR-rel_C_sf"/>
</dbReference>
<dbReference type="Pfam" id="PF00440">
    <property type="entry name" value="TetR_N"/>
    <property type="match status" value="1"/>
</dbReference>